<evidence type="ECO:0000256" key="4">
    <source>
        <dbReference type="PROSITE-ProRule" id="PRU00175"/>
    </source>
</evidence>
<evidence type="ECO:0000313" key="6">
    <source>
        <dbReference type="Ensembl" id="ENSMZEP00005012964.1"/>
    </source>
</evidence>
<dbReference type="InterPro" id="IPR013083">
    <property type="entry name" value="Znf_RING/FYVE/PHD"/>
</dbReference>
<organism evidence="6 7">
    <name type="scientific">Maylandia zebra</name>
    <name type="common">zebra mbuna</name>
    <dbReference type="NCBI Taxonomy" id="106582"/>
    <lineage>
        <taxon>Eukaryota</taxon>
        <taxon>Metazoa</taxon>
        <taxon>Chordata</taxon>
        <taxon>Craniata</taxon>
        <taxon>Vertebrata</taxon>
        <taxon>Euteleostomi</taxon>
        <taxon>Actinopterygii</taxon>
        <taxon>Neopterygii</taxon>
        <taxon>Teleostei</taxon>
        <taxon>Neoteleostei</taxon>
        <taxon>Acanthomorphata</taxon>
        <taxon>Ovalentaria</taxon>
        <taxon>Cichlomorphae</taxon>
        <taxon>Cichliformes</taxon>
        <taxon>Cichlidae</taxon>
        <taxon>African cichlids</taxon>
        <taxon>Pseudocrenilabrinae</taxon>
        <taxon>Haplochromini</taxon>
        <taxon>Maylandia</taxon>
        <taxon>Maylandia zebra complex</taxon>
    </lineage>
</organism>
<dbReference type="GeneTree" id="ENSGT01150000286922"/>
<evidence type="ECO:0000259" key="5">
    <source>
        <dbReference type="PROSITE" id="PS50089"/>
    </source>
</evidence>
<feature type="domain" description="RING-type" evidence="5">
    <location>
        <begin position="15"/>
        <end position="58"/>
    </location>
</feature>
<dbReference type="PROSITE" id="PS50089">
    <property type="entry name" value="ZF_RING_2"/>
    <property type="match status" value="1"/>
</dbReference>
<sequence>MAQKGVQLDQETFSCCICLDLLKDPVTTACGHSYCRNCIKSFWDEEDRKGIHSCPQCRKTFTPRPVLEKNIMFAALVEQRRLSAPEKTSRTLPAHPEKLLGRQHWRNVNILFVLYNLQILTEICNFPLKHRSSLKQQ</sequence>
<reference evidence="6" key="2">
    <citation type="submission" date="2025-09" db="UniProtKB">
        <authorList>
            <consortium name="Ensembl"/>
        </authorList>
    </citation>
    <scope>IDENTIFICATION</scope>
</reference>
<keyword evidence="3" id="KW-0862">Zinc</keyword>
<dbReference type="InterPro" id="IPR017907">
    <property type="entry name" value="Znf_RING_CS"/>
</dbReference>
<evidence type="ECO:0000256" key="3">
    <source>
        <dbReference type="ARBA" id="ARBA00022833"/>
    </source>
</evidence>
<evidence type="ECO:0000256" key="1">
    <source>
        <dbReference type="ARBA" id="ARBA00022723"/>
    </source>
</evidence>
<dbReference type="SMART" id="SM00184">
    <property type="entry name" value="RING"/>
    <property type="match status" value="1"/>
</dbReference>
<keyword evidence="7" id="KW-1185">Reference proteome</keyword>
<accession>A0A3P9BSV8</accession>
<evidence type="ECO:0000313" key="7">
    <source>
        <dbReference type="Proteomes" id="UP000265160"/>
    </source>
</evidence>
<dbReference type="InterPro" id="IPR001841">
    <property type="entry name" value="Znf_RING"/>
</dbReference>
<dbReference type="Proteomes" id="UP000265160">
    <property type="component" value="Unplaced"/>
</dbReference>
<keyword evidence="1" id="KW-0479">Metal-binding</keyword>
<dbReference type="PANTHER" id="PTHR25465">
    <property type="entry name" value="B-BOX DOMAIN CONTAINING"/>
    <property type="match status" value="1"/>
</dbReference>
<dbReference type="PROSITE" id="PS00518">
    <property type="entry name" value="ZF_RING_1"/>
    <property type="match status" value="1"/>
</dbReference>
<dbReference type="PANTHER" id="PTHR25465:SF5">
    <property type="entry name" value="E3 UBIQUITIN_ISG15 LIGASE TRIM25-RELATED"/>
    <property type="match status" value="1"/>
</dbReference>
<dbReference type="Gene3D" id="3.30.40.10">
    <property type="entry name" value="Zinc/RING finger domain, C3HC4 (zinc finger)"/>
    <property type="match status" value="1"/>
</dbReference>
<dbReference type="AlphaFoldDB" id="A0A3P9BSV8"/>
<dbReference type="Ensembl" id="ENSMZET00005013413.1">
    <property type="protein sequence ID" value="ENSMZEP00005012964.1"/>
    <property type="gene ID" value="ENSMZEG00005009741.1"/>
</dbReference>
<name>A0A3P9BSV8_9CICH</name>
<evidence type="ECO:0000256" key="2">
    <source>
        <dbReference type="ARBA" id="ARBA00022771"/>
    </source>
</evidence>
<dbReference type="SUPFAM" id="SSF57850">
    <property type="entry name" value="RING/U-box"/>
    <property type="match status" value="1"/>
</dbReference>
<keyword evidence="2 4" id="KW-0863">Zinc-finger</keyword>
<dbReference type="GO" id="GO:0008270">
    <property type="term" value="F:zinc ion binding"/>
    <property type="evidence" value="ECO:0007669"/>
    <property type="project" value="UniProtKB-KW"/>
</dbReference>
<reference evidence="6" key="1">
    <citation type="submission" date="2025-08" db="UniProtKB">
        <authorList>
            <consortium name="Ensembl"/>
        </authorList>
    </citation>
    <scope>IDENTIFICATION</scope>
</reference>
<proteinExistence type="predicted"/>
<dbReference type="Pfam" id="PF15227">
    <property type="entry name" value="zf-C3HC4_4"/>
    <property type="match status" value="1"/>
</dbReference>
<protein>
    <recommendedName>
        <fullName evidence="5">RING-type domain-containing protein</fullName>
    </recommendedName>
</protein>
<dbReference type="InterPro" id="IPR051051">
    <property type="entry name" value="E3_ubiq-ligase_TRIM/RNF"/>
</dbReference>